<feature type="compositionally biased region" description="Basic and acidic residues" evidence="7">
    <location>
        <begin position="355"/>
        <end position="376"/>
    </location>
</feature>
<evidence type="ECO:0000256" key="1">
    <source>
        <dbReference type="ARBA" id="ARBA00004604"/>
    </source>
</evidence>
<evidence type="ECO:0000256" key="5">
    <source>
        <dbReference type="ARBA" id="ARBA00023274"/>
    </source>
</evidence>
<dbReference type="GO" id="GO:0005732">
    <property type="term" value="C:sno(s)RNA-containing ribonucleoprotein complex"/>
    <property type="evidence" value="ECO:0007669"/>
    <property type="project" value="InterPro"/>
</dbReference>
<keyword evidence="2" id="KW-0690">Ribosome biogenesis</keyword>
<evidence type="ECO:0000256" key="2">
    <source>
        <dbReference type="ARBA" id="ARBA00022517"/>
    </source>
</evidence>
<sequence>MVKSIVLTAKASKKELGLEACLNRFRKHTKRPEVFLKLQTQLSNDLKSLLKTVYDHGTKTGFNKANDAPYLDELVTEQMDEEQIWQQLELKNEYFVDQDLKKTSEILSKKDKALQLSFSTETKSDYGSGEDRSADEEEDSAGENGIEQESEDERMNGVSPKKTKKSKKGKKSKKSKAKGSIVDDRFFRLDDMAKFLDEEDERERRRQNGLGEKNPLIEIDYFDDHAGEDDDEDDAAEMKYSDFFDDDDDDEEDEDAENEEEEEDYGSEGIEDDDEGSEAGMEQEDDEEESDMEQDQDTTANVAEEDELSDEAAVERNRKLRYDIYKSQGGIPVEEEEKPKKVTFEQPESSDSEDDNKVDKTNEPKSSFELRQEKLGEKISKMEEKLLKEKPWQLKGENFCRNSPPKLAAGGGAGV</sequence>
<feature type="compositionally biased region" description="Basic residues" evidence="7">
    <location>
        <begin position="161"/>
        <end position="177"/>
    </location>
</feature>
<dbReference type="VEuPathDB" id="VectorBase:ASIS014646"/>
<keyword evidence="5 8" id="KW-0687">Ribonucleoprotein</keyword>
<dbReference type="EMBL" id="KE525231">
    <property type="protein sequence ID" value="KFB43079.1"/>
    <property type="molecule type" value="Genomic_DNA"/>
</dbReference>
<dbReference type="GO" id="GO:0032040">
    <property type="term" value="C:small-subunit processome"/>
    <property type="evidence" value="ECO:0007669"/>
    <property type="project" value="TreeGrafter"/>
</dbReference>
<dbReference type="Proteomes" id="UP000030765">
    <property type="component" value="Unassembled WGS sequence"/>
</dbReference>
<dbReference type="OrthoDB" id="445326at2759"/>
<dbReference type="GO" id="GO:0034457">
    <property type="term" value="C:Mpp10 complex"/>
    <property type="evidence" value="ECO:0007669"/>
    <property type="project" value="InterPro"/>
</dbReference>
<accession>A0A084VYN5</accession>
<organism evidence="8">
    <name type="scientific">Anopheles sinensis</name>
    <name type="common">Mosquito</name>
    <dbReference type="NCBI Taxonomy" id="74873"/>
    <lineage>
        <taxon>Eukaryota</taxon>
        <taxon>Metazoa</taxon>
        <taxon>Ecdysozoa</taxon>
        <taxon>Arthropoda</taxon>
        <taxon>Hexapoda</taxon>
        <taxon>Insecta</taxon>
        <taxon>Pterygota</taxon>
        <taxon>Neoptera</taxon>
        <taxon>Endopterygota</taxon>
        <taxon>Diptera</taxon>
        <taxon>Nematocera</taxon>
        <taxon>Culicoidea</taxon>
        <taxon>Culicidae</taxon>
        <taxon>Anophelinae</taxon>
        <taxon>Anopheles</taxon>
    </lineage>
</organism>
<keyword evidence="4" id="KW-0539">Nucleus</keyword>
<comment type="subcellular location">
    <subcellularLocation>
        <location evidence="1">Nucleus</location>
        <location evidence="1">Nucleolus</location>
    </subcellularLocation>
</comment>
<feature type="compositionally biased region" description="Acidic residues" evidence="7">
    <location>
        <begin position="133"/>
        <end position="152"/>
    </location>
</feature>
<reference evidence="8 10" key="1">
    <citation type="journal article" date="2014" name="BMC Genomics">
        <title>Genome sequence of Anopheles sinensis provides insight into genetics basis of mosquito competence for malaria parasites.</title>
        <authorList>
            <person name="Zhou D."/>
            <person name="Zhang D."/>
            <person name="Ding G."/>
            <person name="Shi L."/>
            <person name="Hou Q."/>
            <person name="Ye Y."/>
            <person name="Xu Y."/>
            <person name="Zhou H."/>
            <person name="Xiong C."/>
            <person name="Li S."/>
            <person name="Yu J."/>
            <person name="Hong S."/>
            <person name="Yu X."/>
            <person name="Zou P."/>
            <person name="Chen C."/>
            <person name="Chang X."/>
            <person name="Wang W."/>
            <person name="Lv Y."/>
            <person name="Sun Y."/>
            <person name="Ma L."/>
            <person name="Shen B."/>
            <person name="Zhu C."/>
        </authorList>
    </citation>
    <scope>NUCLEOTIDE SEQUENCE [LARGE SCALE GENOMIC DNA]</scope>
</reference>
<feature type="compositionally biased region" description="Acidic residues" evidence="7">
    <location>
        <begin position="303"/>
        <end position="312"/>
    </location>
</feature>
<dbReference type="OMA" id="KANDAPY"/>
<feature type="compositionally biased region" description="Acidic residues" evidence="7">
    <location>
        <begin position="226"/>
        <end position="235"/>
    </location>
</feature>
<evidence type="ECO:0000256" key="3">
    <source>
        <dbReference type="ARBA" id="ARBA00022552"/>
    </source>
</evidence>
<evidence type="ECO:0000256" key="7">
    <source>
        <dbReference type="SAM" id="MobiDB-lite"/>
    </source>
</evidence>
<evidence type="ECO:0000313" key="8">
    <source>
        <dbReference type="EMBL" id="KFB43079.1"/>
    </source>
</evidence>
<feature type="compositionally biased region" description="Basic and acidic residues" evidence="7">
    <location>
        <begin position="313"/>
        <end position="324"/>
    </location>
</feature>
<gene>
    <name evidence="8" type="ORF">ZHAS_00010760</name>
</gene>
<dbReference type="VEuPathDB" id="VectorBase:ASIC010760"/>
<feature type="compositionally biased region" description="Basic and acidic residues" evidence="7">
    <location>
        <begin position="196"/>
        <end position="206"/>
    </location>
</feature>
<dbReference type="GO" id="GO:0006364">
    <property type="term" value="P:rRNA processing"/>
    <property type="evidence" value="ECO:0007669"/>
    <property type="project" value="UniProtKB-KW"/>
</dbReference>
<evidence type="ECO:0000256" key="6">
    <source>
        <dbReference type="ARBA" id="ARBA00029455"/>
    </source>
</evidence>
<keyword evidence="10" id="KW-1185">Reference proteome</keyword>
<dbReference type="EnsemblMetazoa" id="ASIC010760-RA">
    <property type="protein sequence ID" value="ASIC010760-PA"/>
    <property type="gene ID" value="ASIC010760"/>
</dbReference>
<dbReference type="Pfam" id="PF04006">
    <property type="entry name" value="Mpp10"/>
    <property type="match status" value="1"/>
</dbReference>
<evidence type="ECO:0000313" key="9">
    <source>
        <dbReference type="EnsemblMetazoa" id="ASIC010760-PA"/>
    </source>
</evidence>
<dbReference type="STRING" id="74873.A0A084VYN5"/>
<dbReference type="InterPro" id="IPR012173">
    <property type="entry name" value="Mpp10"/>
</dbReference>
<feature type="region of interest" description="Disordered" evidence="7">
    <location>
        <begin position="196"/>
        <end position="376"/>
    </location>
</feature>
<dbReference type="EMBL" id="ATLV01018382">
    <property type="status" value="NOT_ANNOTATED_CDS"/>
    <property type="molecule type" value="Genomic_DNA"/>
</dbReference>
<feature type="region of interest" description="Disordered" evidence="7">
    <location>
        <begin position="396"/>
        <end position="415"/>
    </location>
</feature>
<comment type="similarity">
    <text evidence="6">Belongs to the MPP10 family.</text>
</comment>
<keyword evidence="3" id="KW-0698">rRNA processing</keyword>
<evidence type="ECO:0000313" key="10">
    <source>
        <dbReference type="Proteomes" id="UP000030765"/>
    </source>
</evidence>
<feature type="compositionally biased region" description="Acidic residues" evidence="7">
    <location>
        <begin position="243"/>
        <end position="296"/>
    </location>
</feature>
<proteinExistence type="inferred from homology"/>
<protein>
    <submittedName>
        <fullName evidence="8 9">U3 small nucleolar ribonucleoprotein MPP10</fullName>
    </submittedName>
</protein>
<dbReference type="PANTHER" id="PTHR17039:SF0">
    <property type="entry name" value="U3 SMALL NUCLEOLAR RIBONUCLEOPROTEIN PROTEIN MPP10"/>
    <property type="match status" value="1"/>
</dbReference>
<evidence type="ECO:0000256" key="4">
    <source>
        <dbReference type="ARBA" id="ARBA00023242"/>
    </source>
</evidence>
<reference evidence="9" key="2">
    <citation type="submission" date="2020-05" db="UniProtKB">
        <authorList>
            <consortium name="EnsemblMetazoa"/>
        </authorList>
    </citation>
    <scope>IDENTIFICATION</scope>
</reference>
<feature type="region of interest" description="Disordered" evidence="7">
    <location>
        <begin position="121"/>
        <end position="179"/>
    </location>
</feature>
<name>A0A084VYN5_ANOSI</name>
<dbReference type="AlphaFoldDB" id="A0A084VYN5"/>
<dbReference type="PANTHER" id="PTHR17039">
    <property type="entry name" value="U3 SMALL NUCLEOLAR RIBONUCLEOPROTEIN PROTEIN MPP10"/>
    <property type="match status" value="1"/>
</dbReference>